<reference evidence="5 6" key="1">
    <citation type="submission" date="2019-01" db="EMBL/GenBank/DDBJ databases">
        <authorList>
            <person name="Sayadi A."/>
        </authorList>
    </citation>
    <scope>NUCLEOTIDE SEQUENCE [LARGE SCALE GENOMIC DNA]</scope>
</reference>
<organism evidence="5 6">
    <name type="scientific">Callosobruchus maculatus</name>
    <name type="common">Southern cowpea weevil</name>
    <name type="synonym">Pulse bruchid</name>
    <dbReference type="NCBI Taxonomy" id="64391"/>
    <lineage>
        <taxon>Eukaryota</taxon>
        <taxon>Metazoa</taxon>
        <taxon>Ecdysozoa</taxon>
        <taxon>Arthropoda</taxon>
        <taxon>Hexapoda</taxon>
        <taxon>Insecta</taxon>
        <taxon>Pterygota</taxon>
        <taxon>Neoptera</taxon>
        <taxon>Endopterygota</taxon>
        <taxon>Coleoptera</taxon>
        <taxon>Polyphaga</taxon>
        <taxon>Cucujiformia</taxon>
        <taxon>Chrysomeloidea</taxon>
        <taxon>Chrysomelidae</taxon>
        <taxon>Bruchinae</taxon>
        <taxon>Bruchini</taxon>
        <taxon>Callosobruchus</taxon>
    </lineage>
</organism>
<sequence>MEAQRLNFFKGILFEIHKYLNIESNLRRTLPHNQQCRLREGPEMVVEQLRRLLDIDDAEVREEGSGRSATYRRIERLHEICSIGNVARCAPKWPNDSNPFEEEDWEENDALVDNGEPGVPVKALYDYEGAENDELSFKTGRTGLV</sequence>
<evidence type="ECO:0000313" key="6">
    <source>
        <dbReference type="Proteomes" id="UP000410492"/>
    </source>
</evidence>
<dbReference type="AlphaFoldDB" id="A0A653CVI5"/>
<proteinExistence type="predicted"/>
<name>A0A653CVI5_CALMS</name>
<dbReference type="Gene3D" id="2.30.30.40">
    <property type="entry name" value="SH3 Domains"/>
    <property type="match status" value="1"/>
</dbReference>
<accession>A0A653CVI5</accession>
<dbReference type="InterPro" id="IPR036028">
    <property type="entry name" value="SH3-like_dom_sf"/>
</dbReference>
<dbReference type="SUPFAM" id="SSF50044">
    <property type="entry name" value="SH3-domain"/>
    <property type="match status" value="1"/>
</dbReference>
<dbReference type="InterPro" id="IPR001452">
    <property type="entry name" value="SH3_domain"/>
</dbReference>
<evidence type="ECO:0000256" key="1">
    <source>
        <dbReference type="ARBA" id="ARBA00022443"/>
    </source>
</evidence>
<dbReference type="PROSITE" id="PS50002">
    <property type="entry name" value="SH3"/>
    <property type="match status" value="1"/>
</dbReference>
<keyword evidence="1 2" id="KW-0728">SH3 domain</keyword>
<evidence type="ECO:0000256" key="2">
    <source>
        <dbReference type="PROSITE-ProRule" id="PRU00192"/>
    </source>
</evidence>
<protein>
    <recommendedName>
        <fullName evidence="4">SH3 domain-containing protein</fullName>
    </recommendedName>
</protein>
<feature type="compositionally biased region" description="Acidic residues" evidence="3">
    <location>
        <begin position="99"/>
        <end position="110"/>
    </location>
</feature>
<evidence type="ECO:0000313" key="5">
    <source>
        <dbReference type="EMBL" id="VEN51930.1"/>
    </source>
</evidence>
<gene>
    <name evidence="5" type="ORF">CALMAC_LOCUS12231</name>
</gene>
<evidence type="ECO:0000259" key="4">
    <source>
        <dbReference type="PROSITE" id="PS50002"/>
    </source>
</evidence>
<dbReference type="Proteomes" id="UP000410492">
    <property type="component" value="Unassembled WGS sequence"/>
</dbReference>
<dbReference type="OrthoDB" id="10255128at2759"/>
<feature type="region of interest" description="Disordered" evidence="3">
    <location>
        <begin position="93"/>
        <end position="117"/>
    </location>
</feature>
<evidence type="ECO:0000256" key="3">
    <source>
        <dbReference type="SAM" id="MobiDB-lite"/>
    </source>
</evidence>
<feature type="domain" description="SH3" evidence="4">
    <location>
        <begin position="116"/>
        <end position="145"/>
    </location>
</feature>
<keyword evidence="6" id="KW-1185">Reference proteome</keyword>
<dbReference type="EMBL" id="CAACVG010009062">
    <property type="protein sequence ID" value="VEN51930.1"/>
    <property type="molecule type" value="Genomic_DNA"/>
</dbReference>